<evidence type="ECO:0008006" key="11">
    <source>
        <dbReference type="Google" id="ProtNLM"/>
    </source>
</evidence>
<dbReference type="PROSITE" id="PS50089">
    <property type="entry name" value="ZF_RING_2"/>
    <property type="match status" value="1"/>
</dbReference>
<dbReference type="InterPro" id="IPR007527">
    <property type="entry name" value="Znf_SWIM"/>
</dbReference>
<dbReference type="Pfam" id="PF03478">
    <property type="entry name" value="Beta-prop_KIB1-4"/>
    <property type="match status" value="1"/>
</dbReference>
<dbReference type="InterPro" id="IPR011016">
    <property type="entry name" value="Znf_RING-CH"/>
</dbReference>
<reference evidence="9" key="2">
    <citation type="submission" date="2021-03" db="UniProtKB">
        <authorList>
            <consortium name="EnsemblPlants"/>
        </authorList>
    </citation>
    <scope>IDENTIFICATION</scope>
</reference>
<proteinExistence type="predicted"/>
<feature type="domain" description="SWIM-type" evidence="7">
    <location>
        <begin position="63"/>
        <end position="93"/>
    </location>
</feature>
<protein>
    <recommendedName>
        <fullName evidence="11">F-box domain-containing protein</fullName>
    </recommendedName>
</protein>
<name>A0A803N3A8_CHEQI</name>
<feature type="region of interest" description="Disordered" evidence="5">
    <location>
        <begin position="1"/>
        <end position="25"/>
    </location>
</feature>
<dbReference type="EnsemblPlants" id="AUR62039710-RA">
    <property type="protein sequence ID" value="AUR62039710-RA:cds"/>
    <property type="gene ID" value="AUR62039710"/>
</dbReference>
<feature type="domain" description="RING-CH-type" evidence="8">
    <location>
        <begin position="153"/>
        <end position="214"/>
    </location>
</feature>
<dbReference type="Proteomes" id="UP000596660">
    <property type="component" value="Unplaced"/>
</dbReference>
<keyword evidence="10" id="KW-1185">Reference proteome</keyword>
<dbReference type="Pfam" id="PF13639">
    <property type="entry name" value="zf-RING_2"/>
    <property type="match status" value="1"/>
</dbReference>
<dbReference type="InterPro" id="IPR013083">
    <property type="entry name" value="Znf_RING/FYVE/PHD"/>
</dbReference>
<dbReference type="CDD" id="cd22157">
    <property type="entry name" value="F-box_AtFBW1-like"/>
    <property type="match status" value="1"/>
</dbReference>
<feature type="compositionally biased region" description="Pro residues" evidence="5">
    <location>
        <begin position="1"/>
        <end position="12"/>
    </location>
</feature>
<keyword evidence="3" id="KW-0862">Zinc</keyword>
<dbReference type="InterPro" id="IPR039903">
    <property type="entry name" value="Zswim2"/>
</dbReference>
<evidence type="ECO:0000256" key="5">
    <source>
        <dbReference type="SAM" id="MobiDB-lite"/>
    </source>
</evidence>
<dbReference type="GO" id="GO:0061630">
    <property type="term" value="F:ubiquitin protein ligase activity"/>
    <property type="evidence" value="ECO:0007669"/>
    <property type="project" value="InterPro"/>
</dbReference>
<dbReference type="PANTHER" id="PTHR21540:SF0">
    <property type="entry name" value="PHD FAMILY PROTEIN"/>
    <property type="match status" value="1"/>
</dbReference>
<evidence type="ECO:0000313" key="10">
    <source>
        <dbReference type="Proteomes" id="UP000596660"/>
    </source>
</evidence>
<keyword evidence="1" id="KW-0479">Metal-binding</keyword>
<dbReference type="SUPFAM" id="SSF57850">
    <property type="entry name" value="RING/U-box"/>
    <property type="match status" value="1"/>
</dbReference>
<dbReference type="Gene3D" id="1.20.1280.50">
    <property type="match status" value="1"/>
</dbReference>
<organism evidence="9 10">
    <name type="scientific">Chenopodium quinoa</name>
    <name type="common">Quinoa</name>
    <dbReference type="NCBI Taxonomy" id="63459"/>
    <lineage>
        <taxon>Eukaryota</taxon>
        <taxon>Viridiplantae</taxon>
        <taxon>Streptophyta</taxon>
        <taxon>Embryophyta</taxon>
        <taxon>Tracheophyta</taxon>
        <taxon>Spermatophyta</taxon>
        <taxon>Magnoliopsida</taxon>
        <taxon>eudicotyledons</taxon>
        <taxon>Gunneridae</taxon>
        <taxon>Pentapetalae</taxon>
        <taxon>Caryophyllales</taxon>
        <taxon>Chenopodiaceae</taxon>
        <taxon>Chenopodioideae</taxon>
        <taxon>Atripliceae</taxon>
        <taxon>Chenopodium</taxon>
    </lineage>
</organism>
<dbReference type="InterPro" id="IPR005174">
    <property type="entry name" value="KIB1-4_b-propeller"/>
</dbReference>
<evidence type="ECO:0000256" key="1">
    <source>
        <dbReference type="ARBA" id="ARBA00022723"/>
    </source>
</evidence>
<dbReference type="SMART" id="SM00256">
    <property type="entry name" value="FBOX"/>
    <property type="match status" value="1"/>
</dbReference>
<dbReference type="Gramene" id="AUR62039710-RA">
    <property type="protein sequence ID" value="AUR62039710-RA:cds"/>
    <property type="gene ID" value="AUR62039710"/>
</dbReference>
<sequence>MEPSQPPPPPRQPDNHQERRSTQRFHPSQGFADRVLRALGHRLLLLYRSDPNFYILGATGNVYIVNVSTTLACKCPDRTTPCKHILFVLIRVLGVSLDDPFLRRRTLRSSQVTRLLANPTSSDSLAGQTLRERFHRAFFLQRDGGGAAQAQRSVVEEGAMCPICLEEMGNSGEKLVACATCRNFLHEECLLTWKRTQRRRSVSCVICRSRWKDRADQEKYLNLAAYVGENHHMAPESARGVYYYCAGSYNGVVCIHITTPDLQEQLIVWNPVTRELLEFRPIPLPPPRVDDPPITPVSCRHKRYWFGFVYLLDDVVIFHLKRKRSYLYSMKDSSWRELMYSNRFIIEYETIPCRSLGTRFVLKDGVLHYAVGLYSIYKFDLVNETLSSVRHIEQRLSVDNKNYRMIDVALGVTQENSLCSGRVFQHWRKDKWVLEIWNLVERTNSSSWKKLYRISLGNETPRPYPWVIGFTYQGKIFVGGEKLVIVDPNRVASDNMQEVKTKHTAIYTMSYVQTLLSPYSLHNLEFFNLSNMKHSKHEECPFLGLSEKLIIEILCRLPVKSLGKCKLVSKSWHTLISDPEFAKSHLEFSKSNNQPLTLILQKNNILSQLQFRDSTDISKGVTLAPLRHRFLEDDVFDPRYCFIVGSSDGLICVYVKEMSKKRRRADSMSLWNPCTTEELEISLPVERGSFYVHIESSWFGCVFSCDDDYKIFLVYTMHKQSHGTCMYLYSLRFDRWKRVHVSDEDYEYISEVDSVYLDEALHYLVRRKWIVIFDLVSETFKKVPFSIEADQLPNYHQLSLGVIGEYDCLCAMFVHRSEEWMVELWTLEEYDNWNSWEKIYRIDLKENIVINCIQSLGFTYSGNLCIQQANGLVLVDTDYDPPSHVIARNPSFEKVYKVMDYVESLVSPDSIPGLDNYSYYYAFDYVVSRLTYNGYLCIEANVVVLIDPDDDPPSHVVTQCPSVQVYKVMDYVESLVSPNSIP</sequence>
<feature type="domain" description="RING-type" evidence="6">
    <location>
        <begin position="161"/>
        <end position="208"/>
    </location>
</feature>
<evidence type="ECO:0000259" key="7">
    <source>
        <dbReference type="PROSITE" id="PS50966"/>
    </source>
</evidence>
<dbReference type="InterPro" id="IPR001810">
    <property type="entry name" value="F-box_dom"/>
</dbReference>
<keyword evidence="2 4" id="KW-0863">Zinc-finger</keyword>
<evidence type="ECO:0000259" key="8">
    <source>
        <dbReference type="PROSITE" id="PS51292"/>
    </source>
</evidence>
<dbReference type="Pfam" id="PF00646">
    <property type="entry name" value="F-box"/>
    <property type="match status" value="1"/>
</dbReference>
<evidence type="ECO:0000256" key="3">
    <source>
        <dbReference type="ARBA" id="ARBA00022833"/>
    </source>
</evidence>
<dbReference type="PROSITE" id="PS50966">
    <property type="entry name" value="ZF_SWIM"/>
    <property type="match status" value="1"/>
</dbReference>
<evidence type="ECO:0000259" key="6">
    <source>
        <dbReference type="PROSITE" id="PS50089"/>
    </source>
</evidence>
<dbReference type="SUPFAM" id="SSF81383">
    <property type="entry name" value="F-box domain"/>
    <property type="match status" value="1"/>
</dbReference>
<dbReference type="InterPro" id="IPR036047">
    <property type="entry name" value="F-box-like_dom_sf"/>
</dbReference>
<evidence type="ECO:0000256" key="4">
    <source>
        <dbReference type="PROSITE-ProRule" id="PRU00175"/>
    </source>
</evidence>
<accession>A0A803N3A8</accession>
<dbReference type="InterPro" id="IPR001841">
    <property type="entry name" value="Znf_RING"/>
</dbReference>
<dbReference type="GO" id="GO:0008270">
    <property type="term" value="F:zinc ion binding"/>
    <property type="evidence" value="ECO:0007669"/>
    <property type="project" value="UniProtKB-KW"/>
</dbReference>
<dbReference type="Gene3D" id="3.30.40.10">
    <property type="entry name" value="Zinc/RING finger domain, C3HC4 (zinc finger)"/>
    <property type="match status" value="1"/>
</dbReference>
<evidence type="ECO:0000256" key="2">
    <source>
        <dbReference type="ARBA" id="ARBA00022771"/>
    </source>
</evidence>
<reference evidence="9" key="1">
    <citation type="journal article" date="2017" name="Nature">
        <title>The genome of Chenopodium quinoa.</title>
        <authorList>
            <person name="Jarvis D.E."/>
            <person name="Ho Y.S."/>
            <person name="Lightfoot D.J."/>
            <person name="Schmoeckel S.M."/>
            <person name="Li B."/>
            <person name="Borm T.J.A."/>
            <person name="Ohyanagi H."/>
            <person name="Mineta K."/>
            <person name="Michell C.T."/>
            <person name="Saber N."/>
            <person name="Kharbatia N.M."/>
            <person name="Rupper R.R."/>
            <person name="Sharp A.R."/>
            <person name="Dally N."/>
            <person name="Boughton B.A."/>
            <person name="Woo Y.H."/>
            <person name="Gao G."/>
            <person name="Schijlen E.G.W.M."/>
            <person name="Guo X."/>
            <person name="Momin A.A."/>
            <person name="Negrao S."/>
            <person name="Al-Babili S."/>
            <person name="Gehring C."/>
            <person name="Roessner U."/>
            <person name="Jung C."/>
            <person name="Murphy K."/>
            <person name="Arold S.T."/>
            <person name="Gojobori T."/>
            <person name="van der Linden C.G."/>
            <person name="van Loo E.N."/>
            <person name="Jellen E.N."/>
            <person name="Maughan P.J."/>
            <person name="Tester M."/>
        </authorList>
    </citation>
    <scope>NUCLEOTIDE SEQUENCE [LARGE SCALE GENOMIC DNA]</scope>
    <source>
        <strain evidence="9">cv. PI 614886</strain>
    </source>
</reference>
<evidence type="ECO:0000313" key="9">
    <source>
        <dbReference type="EnsemblPlants" id="AUR62039710-RA:cds"/>
    </source>
</evidence>
<dbReference type="PANTHER" id="PTHR21540">
    <property type="entry name" value="RING FINGER AND SWIM DOMAIN-CONTAINING PROTEIN 2"/>
    <property type="match status" value="1"/>
</dbReference>
<dbReference type="AlphaFoldDB" id="A0A803N3A8"/>
<dbReference type="PROSITE" id="PS51292">
    <property type="entry name" value="ZF_RING_CH"/>
    <property type="match status" value="1"/>
</dbReference>